<reference evidence="3 4" key="1">
    <citation type="journal article" date="2017" name="Genome Biol.">
        <title>New reference genome sequences of hot pepper reveal the massive evolution of plant disease-resistance genes by retroduplication.</title>
        <authorList>
            <person name="Kim S."/>
            <person name="Park J."/>
            <person name="Yeom S.I."/>
            <person name="Kim Y.M."/>
            <person name="Seo E."/>
            <person name="Kim K.T."/>
            <person name="Kim M.S."/>
            <person name="Lee J.M."/>
            <person name="Cheong K."/>
            <person name="Shin H.S."/>
            <person name="Kim S.B."/>
            <person name="Han K."/>
            <person name="Lee J."/>
            <person name="Park M."/>
            <person name="Lee H.A."/>
            <person name="Lee H.Y."/>
            <person name="Lee Y."/>
            <person name="Oh S."/>
            <person name="Lee J.H."/>
            <person name="Choi E."/>
            <person name="Choi E."/>
            <person name="Lee S.E."/>
            <person name="Jeon J."/>
            <person name="Kim H."/>
            <person name="Choi G."/>
            <person name="Song H."/>
            <person name="Lee J."/>
            <person name="Lee S.C."/>
            <person name="Kwon J.K."/>
            <person name="Lee H.Y."/>
            <person name="Koo N."/>
            <person name="Hong Y."/>
            <person name="Kim R.W."/>
            <person name="Kang W.H."/>
            <person name="Huh J.H."/>
            <person name="Kang B.C."/>
            <person name="Yang T.J."/>
            <person name="Lee Y.H."/>
            <person name="Bennetzen J.L."/>
            <person name="Choi D."/>
        </authorList>
    </citation>
    <scope>NUCLEOTIDE SEQUENCE [LARGE SCALE GENOMIC DNA]</scope>
    <source>
        <strain evidence="4">cv. PBC81</strain>
    </source>
</reference>
<proteinExistence type="predicted"/>
<dbReference type="InterPro" id="IPR020422">
    <property type="entry name" value="TYR_PHOSPHATASE_DUAL_dom"/>
</dbReference>
<evidence type="ECO:0000256" key="1">
    <source>
        <dbReference type="SAM" id="MobiDB-lite"/>
    </source>
</evidence>
<protein>
    <recommendedName>
        <fullName evidence="2">Tyrosine-protein phosphatase domain-containing protein</fullName>
    </recommendedName>
</protein>
<dbReference type="CDD" id="cd14498">
    <property type="entry name" value="DSP"/>
    <property type="match status" value="1"/>
</dbReference>
<dbReference type="InterPro" id="IPR029006">
    <property type="entry name" value="ADF-H/Gelsolin-like_dom_sf"/>
</dbReference>
<dbReference type="AlphaFoldDB" id="A0A2G2WVS5"/>
<keyword evidence="4" id="KW-1185">Reference proteome</keyword>
<dbReference type="PANTHER" id="PTHR46381">
    <property type="entry name" value="MKPA PROTEIN"/>
    <property type="match status" value="1"/>
</dbReference>
<dbReference type="SUPFAM" id="SSF52799">
    <property type="entry name" value="(Phosphotyrosine protein) phosphatases II"/>
    <property type="match status" value="1"/>
</dbReference>
<evidence type="ECO:0000313" key="4">
    <source>
        <dbReference type="Proteomes" id="UP000224567"/>
    </source>
</evidence>
<dbReference type="InterPro" id="IPR057528">
    <property type="entry name" value="MPK1_C"/>
</dbReference>
<feature type="compositionally biased region" description="Polar residues" evidence="1">
    <location>
        <begin position="70"/>
        <end position="79"/>
    </location>
</feature>
<feature type="domain" description="Tyrosine-protein phosphatase" evidence="2">
    <location>
        <begin position="112"/>
        <end position="212"/>
    </location>
</feature>
<dbReference type="STRING" id="33114.A0A2G2WVS5"/>
<dbReference type="Gene3D" id="3.40.20.10">
    <property type="entry name" value="Severin"/>
    <property type="match status" value="1"/>
</dbReference>
<dbReference type="EMBL" id="MLFT02000005">
    <property type="protein sequence ID" value="PHT49281.1"/>
    <property type="molecule type" value="Genomic_DNA"/>
</dbReference>
<dbReference type="Pfam" id="PF25466">
    <property type="entry name" value="MPK1_gelsolin_C"/>
    <property type="match status" value="1"/>
</dbReference>
<dbReference type="SUPFAM" id="SSF55753">
    <property type="entry name" value="Actin depolymerizing proteins"/>
    <property type="match status" value="1"/>
</dbReference>
<evidence type="ECO:0000259" key="2">
    <source>
        <dbReference type="SMART" id="SM00195"/>
    </source>
</evidence>
<feature type="region of interest" description="Disordered" evidence="1">
    <location>
        <begin position="39"/>
        <end position="84"/>
    </location>
</feature>
<dbReference type="OrthoDB" id="1295980at2759"/>
<name>A0A2G2WVS5_CAPBA</name>
<dbReference type="InterPro" id="IPR029021">
    <property type="entry name" value="Prot-tyrosine_phosphatase-like"/>
</dbReference>
<dbReference type="GO" id="GO:0016787">
    <property type="term" value="F:hydrolase activity"/>
    <property type="evidence" value="ECO:0007669"/>
    <property type="project" value="UniProtKB-ARBA"/>
</dbReference>
<sequence length="731" mass="80234">MSGKEDASAGGADGCQEPCQLANSGRRYWRSASWLSSRTSLTPLNPDIEKDGLDPNGGFDDIGEWPLPSTPSGRDTNSNSERHKLDLSNIHKNPEINGGLVRREKISFFDKECSKVAEHVFLGGDAVAKDKDILKKNGITHVLNCVGCQGATWKGFCSLLPRGLSVNLVVIAYLMWREGQSFDDAFEYVKAARSIADPNIGFACQLLQCQKSVHALPLSPGSSLRMYRVAPHSPYDPLHLTLKMLNDPSPSALDSRGEFIIHIPSSLYIWIGKKSDAIMERDARGAVCQIVRYEKVQGPIITVMEGEEPFYFWDAFSNFLPLMDKLKNGGDAVESSSKVCPGERKVDMYNIDFEIFQKATLGDFVPAFASCETEHETHLPVRESSWRMLRRKFVSGNMKDFVFSTRSGISGVYPDSIFLTIDSFASKPLPSSCMLSSSSLCSSLSSTSSASSPPYLSRDSILSDLSIVSKCLLYSPVVLPSLISFAELISSTPSKTSKYIDVNFASQTYSQSTAGLSKKCPLSIAERRGSLSKFLKLPLLTDDFERKPGHLKSDANEQGDIGISEVTNESFNEAAAAGDILQSPQEIIESKVDELHMSRDILGVANLSGKKATVFDGFHESWEDKPWNERSPTVLNGVVDTGGASCLGKDASRSVYVWVGWSFSRDFSKVRQVDCNGLGDPGQIDWKQVALDALHQMVLSIDTNIKVVHPCKSKTPRAIWSPPLTQRGNTP</sequence>
<dbReference type="Gene3D" id="3.90.190.10">
    <property type="entry name" value="Protein tyrosine phosphatase superfamily"/>
    <property type="match status" value="2"/>
</dbReference>
<organism evidence="3 4">
    <name type="scientific">Capsicum baccatum</name>
    <name type="common">Peruvian pepper</name>
    <dbReference type="NCBI Taxonomy" id="33114"/>
    <lineage>
        <taxon>Eukaryota</taxon>
        <taxon>Viridiplantae</taxon>
        <taxon>Streptophyta</taxon>
        <taxon>Embryophyta</taxon>
        <taxon>Tracheophyta</taxon>
        <taxon>Spermatophyta</taxon>
        <taxon>Magnoliopsida</taxon>
        <taxon>eudicotyledons</taxon>
        <taxon>Gunneridae</taxon>
        <taxon>Pentapetalae</taxon>
        <taxon>asterids</taxon>
        <taxon>lamiids</taxon>
        <taxon>Solanales</taxon>
        <taxon>Solanaceae</taxon>
        <taxon>Solanoideae</taxon>
        <taxon>Capsiceae</taxon>
        <taxon>Capsicum</taxon>
    </lineage>
</organism>
<evidence type="ECO:0000313" key="3">
    <source>
        <dbReference type="EMBL" id="PHT49281.1"/>
    </source>
</evidence>
<accession>A0A2G2WVS5</accession>
<dbReference type="Proteomes" id="UP000224567">
    <property type="component" value="Unassembled WGS sequence"/>
</dbReference>
<gene>
    <name evidence="3" type="ORF">CQW23_13489</name>
</gene>
<comment type="caution">
    <text evidence="3">The sequence shown here is derived from an EMBL/GenBank/DDBJ whole genome shotgun (WGS) entry which is preliminary data.</text>
</comment>
<reference evidence="4" key="2">
    <citation type="journal article" date="2017" name="J. Anim. Genet.">
        <title>Multiple reference genome sequences of hot pepper reveal the massive evolution of plant disease resistance genes by retroduplication.</title>
        <authorList>
            <person name="Kim S."/>
            <person name="Park J."/>
            <person name="Yeom S.-I."/>
            <person name="Kim Y.-M."/>
            <person name="Seo E."/>
            <person name="Kim K.-T."/>
            <person name="Kim M.-S."/>
            <person name="Lee J.M."/>
            <person name="Cheong K."/>
            <person name="Shin H.-S."/>
            <person name="Kim S.-B."/>
            <person name="Han K."/>
            <person name="Lee J."/>
            <person name="Park M."/>
            <person name="Lee H.-A."/>
            <person name="Lee H.-Y."/>
            <person name="Lee Y."/>
            <person name="Oh S."/>
            <person name="Lee J.H."/>
            <person name="Choi E."/>
            <person name="Choi E."/>
            <person name="Lee S.E."/>
            <person name="Jeon J."/>
            <person name="Kim H."/>
            <person name="Choi G."/>
            <person name="Song H."/>
            <person name="Lee J."/>
            <person name="Lee S.-C."/>
            <person name="Kwon J.-K."/>
            <person name="Lee H.-Y."/>
            <person name="Koo N."/>
            <person name="Hong Y."/>
            <person name="Kim R.W."/>
            <person name="Kang W.-H."/>
            <person name="Huh J.H."/>
            <person name="Kang B.-C."/>
            <person name="Yang T.-J."/>
            <person name="Lee Y.-H."/>
            <person name="Bennetzen J.L."/>
            <person name="Choi D."/>
        </authorList>
    </citation>
    <scope>NUCLEOTIDE SEQUENCE [LARGE SCALE GENOMIC DNA]</scope>
    <source>
        <strain evidence="4">cv. PBC81</strain>
    </source>
</reference>
<dbReference type="SMART" id="SM00195">
    <property type="entry name" value="DSPc"/>
    <property type="match status" value="1"/>
</dbReference>
<dbReference type="PANTHER" id="PTHR46381:SF4">
    <property type="entry name" value="PROTEIN-TYROSINE-PHOSPHATASE MKP1"/>
    <property type="match status" value="1"/>
</dbReference>